<feature type="region of interest" description="Disordered" evidence="1">
    <location>
        <begin position="127"/>
        <end position="178"/>
    </location>
</feature>
<dbReference type="OrthoDB" id="675198at2"/>
<dbReference type="InterPro" id="IPR049280">
    <property type="entry name" value="DUF6852"/>
</dbReference>
<evidence type="ECO:0000259" key="3">
    <source>
        <dbReference type="Pfam" id="PF21186"/>
    </source>
</evidence>
<feature type="domain" description="DUF5606" evidence="2">
    <location>
        <begin position="3"/>
        <end position="48"/>
    </location>
</feature>
<dbReference type="AlphaFoldDB" id="A0A5C6RY07"/>
<comment type="caution">
    <text evidence="4">The sequence shown here is derived from an EMBL/GenBank/DDBJ whole genome shotgun (WGS) entry which is preliminary data.</text>
</comment>
<evidence type="ECO:0000313" key="5">
    <source>
        <dbReference type="Proteomes" id="UP000321721"/>
    </source>
</evidence>
<evidence type="ECO:0000259" key="2">
    <source>
        <dbReference type="Pfam" id="PF18347"/>
    </source>
</evidence>
<sequence length="178" mass="19506">MNLKSIISITGKPGLYSVVSQTKNGLIVESVGEGKRLPVYASDKVSALEDISIYTTTEDMPLAEVYNKVFEFTKGKEAVDHKAKPEELRTYLAGIVDFDQERVYNSDLKKLFQWFNLLVKAGLLKPDEKEEKKAEKKDDKKAPAKKAAAKKTTTAKKPATKTASAKAAPKKAGGVKKG</sequence>
<dbReference type="InterPro" id="IPR041218">
    <property type="entry name" value="DUF5606"/>
</dbReference>
<dbReference type="InterPro" id="IPR049281">
    <property type="entry name" value="BVU_3817-like_C_sf"/>
</dbReference>
<feature type="compositionally biased region" description="Basic and acidic residues" evidence="1">
    <location>
        <begin position="127"/>
        <end position="142"/>
    </location>
</feature>
<organism evidence="4 5">
    <name type="scientific">Vicingus serpentipes</name>
    <dbReference type="NCBI Taxonomy" id="1926625"/>
    <lineage>
        <taxon>Bacteria</taxon>
        <taxon>Pseudomonadati</taxon>
        <taxon>Bacteroidota</taxon>
        <taxon>Flavobacteriia</taxon>
        <taxon>Flavobacteriales</taxon>
        <taxon>Vicingaceae</taxon>
        <taxon>Vicingus</taxon>
    </lineage>
</organism>
<feature type="domain" description="DUF6852" evidence="3">
    <location>
        <begin position="51"/>
        <end position="118"/>
    </location>
</feature>
<keyword evidence="5" id="KW-1185">Reference proteome</keyword>
<dbReference type="Gene3D" id="2.30.30.730">
    <property type="match status" value="1"/>
</dbReference>
<protein>
    <submittedName>
        <fullName evidence="4">Uncharacterized protein</fullName>
    </submittedName>
</protein>
<evidence type="ECO:0000256" key="1">
    <source>
        <dbReference type="SAM" id="MobiDB-lite"/>
    </source>
</evidence>
<evidence type="ECO:0000313" key="4">
    <source>
        <dbReference type="EMBL" id="TXB66937.1"/>
    </source>
</evidence>
<proteinExistence type="predicted"/>
<dbReference type="Gene3D" id="1.10.10.1650">
    <property type="match status" value="1"/>
</dbReference>
<dbReference type="Proteomes" id="UP000321721">
    <property type="component" value="Unassembled WGS sequence"/>
</dbReference>
<dbReference type="RefSeq" id="WP_147098020.1">
    <property type="nucleotide sequence ID" value="NZ_VOOS01000001.1"/>
</dbReference>
<dbReference type="Pfam" id="PF21186">
    <property type="entry name" value="DUF6852"/>
    <property type="match status" value="1"/>
</dbReference>
<reference evidence="4 5" key="1">
    <citation type="submission" date="2019-08" db="EMBL/GenBank/DDBJ databases">
        <title>Genome of Vicingus serpentipes NCIMB 15042.</title>
        <authorList>
            <person name="Bowman J.P."/>
        </authorList>
    </citation>
    <scope>NUCLEOTIDE SEQUENCE [LARGE SCALE GENOMIC DNA]</scope>
    <source>
        <strain evidence="4 5">NCIMB 15042</strain>
    </source>
</reference>
<accession>A0A5C6RY07</accession>
<name>A0A5C6RY07_9FLAO</name>
<dbReference type="Pfam" id="PF18347">
    <property type="entry name" value="DUF5606"/>
    <property type="match status" value="1"/>
</dbReference>
<gene>
    <name evidence="4" type="ORF">FRY74_01785</name>
</gene>
<dbReference type="EMBL" id="VOOS01000001">
    <property type="protein sequence ID" value="TXB66937.1"/>
    <property type="molecule type" value="Genomic_DNA"/>
</dbReference>
<feature type="compositionally biased region" description="Low complexity" evidence="1">
    <location>
        <begin position="150"/>
        <end position="172"/>
    </location>
</feature>
<dbReference type="InterPro" id="IPR049282">
    <property type="entry name" value="BVU_3817_N_sf"/>
</dbReference>